<dbReference type="RefSeq" id="WP_133225408.1">
    <property type="nucleotide sequence ID" value="NZ_SMRT01000001.1"/>
</dbReference>
<accession>A0A4R5KXZ5</accession>
<keyword evidence="1" id="KW-0378">Hydrolase</keyword>
<dbReference type="GO" id="GO:0016791">
    <property type="term" value="F:phosphatase activity"/>
    <property type="evidence" value="ECO:0007669"/>
    <property type="project" value="TreeGrafter"/>
</dbReference>
<dbReference type="InterPro" id="IPR023214">
    <property type="entry name" value="HAD_sf"/>
</dbReference>
<dbReference type="SUPFAM" id="SSF56784">
    <property type="entry name" value="HAD-like"/>
    <property type="match status" value="1"/>
</dbReference>
<dbReference type="PANTHER" id="PTHR10000">
    <property type="entry name" value="PHOSPHOSERINE PHOSPHATASE"/>
    <property type="match status" value="1"/>
</dbReference>
<evidence type="ECO:0000313" key="1">
    <source>
        <dbReference type="EMBL" id="TDG00697.1"/>
    </source>
</evidence>
<gene>
    <name evidence="1" type="ORF">E1757_03475</name>
</gene>
<dbReference type="SFLD" id="SFLDS00003">
    <property type="entry name" value="Haloacid_Dehalogenase"/>
    <property type="match status" value="1"/>
</dbReference>
<dbReference type="Gene3D" id="3.40.50.1000">
    <property type="entry name" value="HAD superfamily/HAD-like"/>
    <property type="match status" value="1"/>
</dbReference>
<comment type="caution">
    <text evidence="1">The sequence shown here is derived from an EMBL/GenBank/DDBJ whole genome shotgun (WGS) entry which is preliminary data.</text>
</comment>
<dbReference type="InterPro" id="IPR006379">
    <property type="entry name" value="HAD-SF_hydro_IIB"/>
</dbReference>
<dbReference type="AlphaFoldDB" id="A0A4R5KXZ5"/>
<protein>
    <submittedName>
        <fullName evidence="1">HAD family hydrolase</fullName>
    </submittedName>
</protein>
<name>A0A4R5KXZ5_9BACL</name>
<dbReference type="GO" id="GO:0000287">
    <property type="term" value="F:magnesium ion binding"/>
    <property type="evidence" value="ECO:0007669"/>
    <property type="project" value="TreeGrafter"/>
</dbReference>
<dbReference type="Gene3D" id="3.30.1240.10">
    <property type="match status" value="1"/>
</dbReference>
<dbReference type="SFLD" id="SFLDG01140">
    <property type="entry name" value="C2.B:_Phosphomannomutase_and_P"/>
    <property type="match status" value="1"/>
</dbReference>
<dbReference type="GO" id="GO:0005829">
    <property type="term" value="C:cytosol"/>
    <property type="evidence" value="ECO:0007669"/>
    <property type="project" value="TreeGrafter"/>
</dbReference>
<keyword evidence="2" id="KW-1185">Reference proteome</keyword>
<organism evidence="1 2">
    <name type="scientific">Paenibacillus piri</name>
    <dbReference type="NCBI Taxonomy" id="2547395"/>
    <lineage>
        <taxon>Bacteria</taxon>
        <taxon>Bacillati</taxon>
        <taxon>Bacillota</taxon>
        <taxon>Bacilli</taxon>
        <taxon>Bacillales</taxon>
        <taxon>Paenibacillaceae</taxon>
        <taxon>Paenibacillus</taxon>
    </lineage>
</organism>
<dbReference type="EMBL" id="SMRT01000001">
    <property type="protein sequence ID" value="TDG00697.1"/>
    <property type="molecule type" value="Genomic_DNA"/>
</dbReference>
<proteinExistence type="predicted"/>
<dbReference type="PANTHER" id="PTHR10000:SF8">
    <property type="entry name" value="HAD SUPERFAMILY HYDROLASE-LIKE, TYPE 3"/>
    <property type="match status" value="1"/>
</dbReference>
<dbReference type="NCBIfam" id="TIGR01484">
    <property type="entry name" value="HAD-SF-IIB"/>
    <property type="match status" value="1"/>
</dbReference>
<sequence length="263" mass="29017">MIKLIVSDLDGTLLQKDHTVRKEDKEALQRAIGNGIVLSIASGRMYPEIRHVAELTELHAHAISQNGAYVHMSDSTLIRHDRFETELIRQLAVAAEGMPFFTVMCSPDTYVVASHSEENEKVQRNLLAPLIVRPDALEALGGDLLCCKISYLGNIEELLQFKERLLSAHGNKIDAYISDVNCMDVMPRHVSKGEGLKALQSQLGIQSEETVCIGDSFNDISMFNTTPHSFAMSASHDGVKAHAAHVTDSVADAVDWALKARRR</sequence>
<dbReference type="OrthoDB" id="9806027at2"/>
<dbReference type="Pfam" id="PF08282">
    <property type="entry name" value="Hydrolase_3"/>
    <property type="match status" value="1"/>
</dbReference>
<dbReference type="InterPro" id="IPR000150">
    <property type="entry name" value="Cof"/>
</dbReference>
<dbReference type="NCBIfam" id="TIGR00099">
    <property type="entry name" value="Cof-subfamily"/>
    <property type="match status" value="1"/>
</dbReference>
<dbReference type="InterPro" id="IPR036412">
    <property type="entry name" value="HAD-like_sf"/>
</dbReference>
<dbReference type="Proteomes" id="UP000295636">
    <property type="component" value="Unassembled WGS sequence"/>
</dbReference>
<reference evidence="1 2" key="1">
    <citation type="submission" date="2019-03" db="EMBL/GenBank/DDBJ databases">
        <title>This is whole genome sequence of Paenibacillus sp MS74 strain.</title>
        <authorList>
            <person name="Trinh H.N."/>
        </authorList>
    </citation>
    <scope>NUCLEOTIDE SEQUENCE [LARGE SCALE GENOMIC DNA]</scope>
    <source>
        <strain evidence="1 2">MS74</strain>
    </source>
</reference>
<evidence type="ECO:0000313" key="2">
    <source>
        <dbReference type="Proteomes" id="UP000295636"/>
    </source>
</evidence>